<evidence type="ECO:0000313" key="9">
    <source>
        <dbReference type="EMBL" id="RCV59218.1"/>
    </source>
</evidence>
<dbReference type="SUPFAM" id="SSF56112">
    <property type="entry name" value="Protein kinase-like (PK-like)"/>
    <property type="match status" value="1"/>
</dbReference>
<dbReference type="PANTHER" id="PTHR43289">
    <property type="entry name" value="MITOGEN-ACTIVATED PROTEIN KINASE KINASE KINASE 20-RELATED"/>
    <property type="match status" value="1"/>
</dbReference>
<keyword evidence="7" id="KW-0472">Membrane</keyword>
<feature type="domain" description="Protein kinase" evidence="8">
    <location>
        <begin position="57"/>
        <end position="312"/>
    </location>
</feature>
<dbReference type="CDD" id="cd14014">
    <property type="entry name" value="STKc_PknB_like"/>
    <property type="match status" value="1"/>
</dbReference>
<dbReference type="PROSITE" id="PS50011">
    <property type="entry name" value="PROTEIN_KINASE_DOM"/>
    <property type="match status" value="1"/>
</dbReference>
<feature type="transmembrane region" description="Helical" evidence="7">
    <location>
        <begin position="722"/>
        <end position="747"/>
    </location>
</feature>
<dbReference type="Gene3D" id="3.30.200.20">
    <property type="entry name" value="Phosphorylase Kinase, domain 1"/>
    <property type="match status" value="1"/>
</dbReference>
<feature type="region of interest" description="Disordered" evidence="6">
    <location>
        <begin position="908"/>
        <end position="968"/>
    </location>
</feature>
<feature type="compositionally biased region" description="Pro residues" evidence="6">
    <location>
        <begin position="957"/>
        <end position="968"/>
    </location>
</feature>
<evidence type="ECO:0000259" key="8">
    <source>
        <dbReference type="PROSITE" id="PS50011"/>
    </source>
</evidence>
<evidence type="ECO:0000256" key="7">
    <source>
        <dbReference type="SAM" id="Phobius"/>
    </source>
</evidence>
<dbReference type="EMBL" id="QEIN01000066">
    <property type="protein sequence ID" value="RCV59218.1"/>
    <property type="molecule type" value="Genomic_DNA"/>
</dbReference>
<reference evidence="9 10" key="1">
    <citation type="submission" date="2018-04" db="EMBL/GenBank/DDBJ databases">
        <title>Novel actinobacteria from marine sediment.</title>
        <authorList>
            <person name="Ng Z.Y."/>
            <person name="Tan G.Y.A."/>
        </authorList>
    </citation>
    <scope>NUCLEOTIDE SEQUENCE [LARGE SCALE GENOMIC DNA]</scope>
    <source>
        <strain evidence="9 10">TPS81</strain>
    </source>
</reference>
<dbReference type="InterPro" id="IPR017441">
    <property type="entry name" value="Protein_kinase_ATP_BS"/>
</dbReference>
<feature type="transmembrane region" description="Helical" evidence="7">
    <location>
        <begin position="810"/>
        <end position="832"/>
    </location>
</feature>
<dbReference type="PROSITE" id="PS00108">
    <property type="entry name" value="PROTEIN_KINASE_ST"/>
    <property type="match status" value="1"/>
</dbReference>
<dbReference type="AlphaFoldDB" id="A0A368T6E2"/>
<proteinExistence type="predicted"/>
<dbReference type="InterPro" id="IPR011009">
    <property type="entry name" value="Kinase-like_dom_sf"/>
</dbReference>
<accession>A0A368T6E2</accession>
<dbReference type="InterPro" id="IPR008271">
    <property type="entry name" value="Ser/Thr_kinase_AS"/>
</dbReference>
<dbReference type="GO" id="GO:0005524">
    <property type="term" value="F:ATP binding"/>
    <property type="evidence" value="ECO:0007669"/>
    <property type="project" value="UniProtKB-UniRule"/>
</dbReference>
<keyword evidence="3" id="KW-0418">Kinase</keyword>
<dbReference type="SMART" id="SM00220">
    <property type="entry name" value="S_TKc"/>
    <property type="match status" value="1"/>
</dbReference>
<keyword evidence="7" id="KW-1133">Transmembrane helix</keyword>
<name>A0A368T6E2_9ACTN</name>
<evidence type="ECO:0000256" key="4">
    <source>
        <dbReference type="ARBA" id="ARBA00022840"/>
    </source>
</evidence>
<keyword evidence="1" id="KW-0808">Transferase</keyword>
<dbReference type="PANTHER" id="PTHR43289:SF34">
    <property type="entry name" value="SERINE_THREONINE-PROTEIN KINASE YBDM-RELATED"/>
    <property type="match status" value="1"/>
</dbReference>
<feature type="transmembrane region" description="Helical" evidence="7">
    <location>
        <begin position="839"/>
        <end position="861"/>
    </location>
</feature>
<dbReference type="PROSITE" id="PS00107">
    <property type="entry name" value="PROTEIN_KINASE_ATP"/>
    <property type="match status" value="1"/>
</dbReference>
<feature type="compositionally biased region" description="Pro residues" evidence="6">
    <location>
        <begin position="919"/>
        <end position="928"/>
    </location>
</feature>
<dbReference type="Gene3D" id="1.10.510.10">
    <property type="entry name" value="Transferase(Phosphotransferase) domain 1"/>
    <property type="match status" value="1"/>
</dbReference>
<feature type="transmembrane region" description="Helical" evidence="7">
    <location>
        <begin position="613"/>
        <end position="631"/>
    </location>
</feature>
<organism evidence="9 10">
    <name type="scientific">Marinitenerispora sediminis</name>
    <dbReference type="NCBI Taxonomy" id="1931232"/>
    <lineage>
        <taxon>Bacteria</taxon>
        <taxon>Bacillati</taxon>
        <taxon>Actinomycetota</taxon>
        <taxon>Actinomycetes</taxon>
        <taxon>Streptosporangiales</taxon>
        <taxon>Nocardiopsidaceae</taxon>
        <taxon>Marinitenerispora</taxon>
    </lineage>
</organism>
<evidence type="ECO:0000256" key="1">
    <source>
        <dbReference type="ARBA" id="ARBA00022679"/>
    </source>
</evidence>
<dbReference type="Proteomes" id="UP000253318">
    <property type="component" value="Unassembled WGS sequence"/>
</dbReference>
<evidence type="ECO:0000256" key="2">
    <source>
        <dbReference type="ARBA" id="ARBA00022741"/>
    </source>
</evidence>
<feature type="transmembrane region" description="Helical" evidence="7">
    <location>
        <begin position="768"/>
        <end position="790"/>
    </location>
</feature>
<gene>
    <name evidence="9" type="ORF">DEF24_10515</name>
</gene>
<protein>
    <recommendedName>
        <fullName evidence="8">Protein kinase domain-containing protein</fullName>
    </recommendedName>
</protein>
<feature type="binding site" evidence="5">
    <location>
        <position position="85"/>
    </location>
    <ligand>
        <name>ATP</name>
        <dbReference type="ChEBI" id="CHEBI:30616"/>
    </ligand>
</feature>
<comment type="caution">
    <text evidence="9">The sequence shown here is derived from an EMBL/GenBank/DDBJ whole genome shotgun (WGS) entry which is preliminary data.</text>
</comment>
<feature type="transmembrane region" description="Helical" evidence="7">
    <location>
        <begin position="881"/>
        <end position="900"/>
    </location>
</feature>
<feature type="transmembrane region" description="Helical" evidence="7">
    <location>
        <begin position="679"/>
        <end position="702"/>
    </location>
</feature>
<evidence type="ECO:0000256" key="3">
    <source>
        <dbReference type="ARBA" id="ARBA00022777"/>
    </source>
</evidence>
<dbReference type="GO" id="GO:0004674">
    <property type="term" value="F:protein serine/threonine kinase activity"/>
    <property type="evidence" value="ECO:0007669"/>
    <property type="project" value="TreeGrafter"/>
</dbReference>
<keyword evidence="10" id="KW-1185">Reference proteome</keyword>
<keyword evidence="2 5" id="KW-0547">Nucleotide-binding</keyword>
<sequence>MARMRPGLRYRDFLAESAFGITEGPVRVRRSSVTVTDTGTPRLAPLTADDPEQVGAFQIIGRLGAGGMGLVYFGRDASGYPAAVKTVRAEYAADPGYRARFEREVQLAQRVRGRCVAPLLAADPRAEQPWLAVAYVPGPTLRGYLEQHGPLTGTDLSTFAAGLAEALTAIHREGIVHRDLKPDNVILAPDGPKVLDFGIAQALDEASMTRTDIVVGTPGWISPERYDGHRAGPASDMFCWGGLVAYAASGRQPFGTGPMEVLRYRVLNEAPDTARAELPPALHEVVARSLSRAPEDRPDAPGVFTAITGAAVPAGDGGEGLTRVATRLLDSGWTVAIPDDSAGFPDSPLRATSVRPPITFAGHSVREPAELARLFGEHHDRAERWLCDDGAARLHTWLDEIGDGDYDRDYLARIDGPERAAAAVTAFVAAYLPDSLPRYRGHDVSADGLRRLAARGPAEHQVLSAVVLGEIPLIAAGHRCGHPGCGERCARLERIGHQARETIDGALLIAAGMGFRLAPAERDRAVAIGIETVDEPGRRVAVRTALSGWPSVAVPWWRALAGDALAGDPASAEGRARIAALRLLTPFARKVAPLAWRGLLRPRAWLSPGLPRAAVLTFLLCCLTGFTLSGLMSNGLPEHPLPEADGYARALAFQMELWPVYLPMAVCVAAMPRRFRAGAVLYTLLLTLLASAVIGVLPRAPMLVPAFIRDPLVGGLAGIDDFGALIVFLAFTGAVTCLVSLLVWAAAAGPPAPLPAPLLARRGPLARAAAGIPAVGVAIWLPLWAVTMLLAVVTLENEPQTSPGEFQEVFAVLTTVALPAALALGALSYLLWRWTGAHAVYLSVIALVLLMSGLVDSGFAAPIPGAGVLSYGLLDTYGTGFGWVVLLILLPGVFVLAAWLSERLRYRRPRPRPRGGHPPYQPPVPPYHPSGYGTPTPPPGAAGYPQAGWTGSNPSWPTQPPGPPPHRH</sequence>
<keyword evidence="7" id="KW-0812">Transmembrane</keyword>
<evidence type="ECO:0000256" key="6">
    <source>
        <dbReference type="SAM" id="MobiDB-lite"/>
    </source>
</evidence>
<keyword evidence="4 5" id="KW-0067">ATP-binding</keyword>
<evidence type="ECO:0000313" key="10">
    <source>
        <dbReference type="Proteomes" id="UP000253318"/>
    </source>
</evidence>
<dbReference type="InterPro" id="IPR000719">
    <property type="entry name" value="Prot_kinase_dom"/>
</dbReference>
<dbReference type="Pfam" id="PF00069">
    <property type="entry name" value="Pkinase"/>
    <property type="match status" value="1"/>
</dbReference>
<evidence type="ECO:0000256" key="5">
    <source>
        <dbReference type="PROSITE-ProRule" id="PRU10141"/>
    </source>
</evidence>